<evidence type="ECO:0000313" key="1">
    <source>
        <dbReference type="EMBL" id="TXF88915.1"/>
    </source>
</evidence>
<dbReference type="AlphaFoldDB" id="A0A5C7FGR7"/>
<sequence length="162" mass="18769">MILWFAGASCANDQDSRRWYKQPVENKIAGSTFDPAMAFLLHNTQSTHMELYDINRVALIISPSEALLKWAISEDPSLAEEIDLDDPSDLSTVYLLPDFDDIEEADDWIEDNYLPILETLLEEWIPDDNWPERLEFTHLEKYAEYSFSNVVIDTVDPSYDED</sequence>
<dbReference type="RefSeq" id="WP_147931123.1">
    <property type="nucleotide sequence ID" value="NZ_VOXD01000018.1"/>
</dbReference>
<dbReference type="Proteomes" id="UP000321907">
    <property type="component" value="Unassembled WGS sequence"/>
</dbReference>
<organism evidence="1 2">
    <name type="scientific">Neolewinella aurantiaca</name>
    <dbReference type="NCBI Taxonomy" id="2602767"/>
    <lineage>
        <taxon>Bacteria</taxon>
        <taxon>Pseudomonadati</taxon>
        <taxon>Bacteroidota</taxon>
        <taxon>Saprospiria</taxon>
        <taxon>Saprospirales</taxon>
        <taxon>Lewinellaceae</taxon>
        <taxon>Neolewinella</taxon>
    </lineage>
</organism>
<gene>
    <name evidence="1" type="ORF">FUA23_12715</name>
</gene>
<name>A0A5C7FGR7_9BACT</name>
<protein>
    <submittedName>
        <fullName evidence="1">Uncharacterized protein</fullName>
    </submittedName>
</protein>
<dbReference type="EMBL" id="VOXD01000018">
    <property type="protein sequence ID" value="TXF88915.1"/>
    <property type="molecule type" value="Genomic_DNA"/>
</dbReference>
<accession>A0A5C7FGR7</accession>
<evidence type="ECO:0000313" key="2">
    <source>
        <dbReference type="Proteomes" id="UP000321907"/>
    </source>
</evidence>
<comment type="caution">
    <text evidence="1">The sequence shown here is derived from an EMBL/GenBank/DDBJ whole genome shotgun (WGS) entry which is preliminary data.</text>
</comment>
<proteinExistence type="predicted"/>
<keyword evidence="2" id="KW-1185">Reference proteome</keyword>
<dbReference type="OrthoDB" id="8602450at2"/>
<reference evidence="1 2" key="1">
    <citation type="submission" date="2019-08" db="EMBL/GenBank/DDBJ databases">
        <title>Lewinella sp. strain SSH13 Genome sequencing and assembly.</title>
        <authorList>
            <person name="Kim I."/>
        </authorList>
    </citation>
    <scope>NUCLEOTIDE SEQUENCE [LARGE SCALE GENOMIC DNA]</scope>
    <source>
        <strain evidence="1 2">SSH13</strain>
    </source>
</reference>